<organism evidence="13 14">
    <name type="scientific">Oopsacas minuta</name>
    <dbReference type="NCBI Taxonomy" id="111878"/>
    <lineage>
        <taxon>Eukaryota</taxon>
        <taxon>Metazoa</taxon>
        <taxon>Porifera</taxon>
        <taxon>Hexactinellida</taxon>
        <taxon>Hexasterophora</taxon>
        <taxon>Lyssacinosida</taxon>
        <taxon>Leucopsacidae</taxon>
        <taxon>Oopsacas</taxon>
    </lineage>
</organism>
<gene>
    <name evidence="13" type="ORF">LOD99_13824</name>
</gene>
<dbReference type="Pfam" id="PF00271">
    <property type="entry name" value="Helicase_C"/>
    <property type="match status" value="1"/>
</dbReference>
<dbReference type="SUPFAM" id="SSF52540">
    <property type="entry name" value="P-loop containing nucleoside triphosphate hydrolases"/>
    <property type="match status" value="1"/>
</dbReference>
<feature type="domain" description="Helicase C-terminal" evidence="11">
    <location>
        <begin position="301"/>
        <end position="450"/>
    </location>
</feature>
<dbReference type="InterPro" id="IPR011545">
    <property type="entry name" value="DEAD/DEAH_box_helicase_dom"/>
</dbReference>
<dbReference type="GO" id="GO:0003676">
    <property type="term" value="F:nucleic acid binding"/>
    <property type="evidence" value="ECO:0007669"/>
    <property type="project" value="InterPro"/>
</dbReference>
<protein>
    <recommendedName>
        <fullName evidence="1">RNA helicase</fullName>
        <ecNumber evidence="1">3.6.4.13</ecNumber>
    </recommendedName>
</protein>
<dbReference type="FunFam" id="3.40.50.300:FF:000008">
    <property type="entry name" value="ATP-dependent RNA helicase RhlB"/>
    <property type="match status" value="1"/>
</dbReference>
<evidence type="ECO:0000256" key="9">
    <source>
        <dbReference type="SAM" id="MobiDB-lite"/>
    </source>
</evidence>
<dbReference type="Proteomes" id="UP001165289">
    <property type="component" value="Unassembled WGS sequence"/>
</dbReference>
<feature type="region of interest" description="Disordered" evidence="9">
    <location>
        <begin position="547"/>
        <end position="568"/>
    </location>
</feature>
<keyword evidence="3 8" id="KW-0378">Hydrolase</keyword>
<comment type="caution">
    <text evidence="13">The sequence shown here is derived from an EMBL/GenBank/DDBJ whole genome shotgun (WGS) entry which is preliminary data.</text>
</comment>
<dbReference type="GO" id="GO:0005524">
    <property type="term" value="F:ATP binding"/>
    <property type="evidence" value="ECO:0007669"/>
    <property type="project" value="UniProtKB-KW"/>
</dbReference>
<dbReference type="PANTHER" id="PTHR47958">
    <property type="entry name" value="ATP-DEPENDENT RNA HELICASE DBP3"/>
    <property type="match status" value="1"/>
</dbReference>
<comment type="similarity">
    <text evidence="8">Belongs to the DEAD box helicase family.</text>
</comment>
<evidence type="ECO:0000259" key="12">
    <source>
        <dbReference type="PROSITE" id="PS51195"/>
    </source>
</evidence>
<feature type="short sequence motif" description="Q motif" evidence="7">
    <location>
        <begin position="67"/>
        <end position="95"/>
    </location>
</feature>
<comment type="catalytic activity">
    <reaction evidence="6">
        <text>ATP + H2O = ADP + phosphate + H(+)</text>
        <dbReference type="Rhea" id="RHEA:13065"/>
        <dbReference type="ChEBI" id="CHEBI:15377"/>
        <dbReference type="ChEBI" id="CHEBI:15378"/>
        <dbReference type="ChEBI" id="CHEBI:30616"/>
        <dbReference type="ChEBI" id="CHEBI:43474"/>
        <dbReference type="ChEBI" id="CHEBI:456216"/>
        <dbReference type="EC" id="3.6.4.13"/>
    </reaction>
</comment>
<dbReference type="EMBL" id="JAKMXF010000022">
    <property type="protein sequence ID" value="KAI6661102.1"/>
    <property type="molecule type" value="Genomic_DNA"/>
</dbReference>
<keyword evidence="5 8" id="KW-0067">ATP-binding</keyword>
<sequence length="568" mass="64825">MENKRKKSRPGDRLKKPRWELSSMPEVVRNYYREHLAVSRRNESVIEEFRKNRDIHVKGRNVLKPIFKLEESNFPSYILEHLKNSNIIDPTAIQCQAWPIALAGRDLVAVAETGSGKTLGYILPGIVHISYQPLLAPDEGPIIVILVPTRELAIQVHSVCEMFLSGSSMNCVCIYGGVPKKPQIRLLEKGAEMIVATPGRLLDFLEFRQITLKRCTYLVLDEADRMLDLGMAVYMNKIIEQIRPDRQILMWTATWPEEVQSMAEIALKDYILIMIGDSNLSSNRRIRQIIDVCKEEDKIGKINQLLLEILSEREDNKVLVFCDTKRRVEYLTRHLREEDWPAMCIHGDKEQLEREWVMQDFRSGDAPILVATDVASRGLDIKNVKYVINYDFPNSVENYVHRIGRTARANSTGTAYTFLTDFHSKFVIPLIDVLREANHKPTPDLLRMADKFSIERYGRRYNSGELTISEQKPNNTPYKLTPLESKRVKIDTNSKVTTVLQINSTNTTANSSIDKATSEGTYGYYTPEGGIVYYYQPSEGSIVQNTPPPPTATTTHYTKGTGLQYSTT</sequence>
<dbReference type="SMART" id="SM00490">
    <property type="entry name" value="HELICc"/>
    <property type="match status" value="1"/>
</dbReference>
<evidence type="ECO:0000259" key="11">
    <source>
        <dbReference type="PROSITE" id="PS51194"/>
    </source>
</evidence>
<dbReference type="EC" id="3.6.4.13" evidence="1"/>
<dbReference type="AlphaFoldDB" id="A0AAV7KI94"/>
<dbReference type="PROSITE" id="PS51192">
    <property type="entry name" value="HELICASE_ATP_BIND_1"/>
    <property type="match status" value="1"/>
</dbReference>
<feature type="domain" description="Helicase ATP-binding" evidence="10">
    <location>
        <begin position="98"/>
        <end position="273"/>
    </location>
</feature>
<dbReference type="InterPro" id="IPR027417">
    <property type="entry name" value="P-loop_NTPase"/>
</dbReference>
<accession>A0AAV7KI94</accession>
<dbReference type="InterPro" id="IPR014001">
    <property type="entry name" value="Helicase_ATP-bd"/>
</dbReference>
<dbReference type="Pfam" id="PF00270">
    <property type="entry name" value="DEAD"/>
    <property type="match status" value="1"/>
</dbReference>
<evidence type="ECO:0000256" key="5">
    <source>
        <dbReference type="ARBA" id="ARBA00022840"/>
    </source>
</evidence>
<dbReference type="PROSITE" id="PS51194">
    <property type="entry name" value="HELICASE_CTER"/>
    <property type="match status" value="1"/>
</dbReference>
<dbReference type="FunFam" id="3.40.50.300:FF:000079">
    <property type="entry name" value="probable ATP-dependent RNA helicase DDX17"/>
    <property type="match status" value="1"/>
</dbReference>
<evidence type="ECO:0000256" key="3">
    <source>
        <dbReference type="ARBA" id="ARBA00022801"/>
    </source>
</evidence>
<evidence type="ECO:0000256" key="2">
    <source>
        <dbReference type="ARBA" id="ARBA00022741"/>
    </source>
</evidence>
<dbReference type="InterPro" id="IPR001650">
    <property type="entry name" value="Helicase_C-like"/>
</dbReference>
<keyword evidence="14" id="KW-1185">Reference proteome</keyword>
<evidence type="ECO:0000313" key="13">
    <source>
        <dbReference type="EMBL" id="KAI6661102.1"/>
    </source>
</evidence>
<dbReference type="PROSITE" id="PS00039">
    <property type="entry name" value="DEAD_ATP_HELICASE"/>
    <property type="match status" value="1"/>
</dbReference>
<dbReference type="InterPro" id="IPR000629">
    <property type="entry name" value="RNA-helicase_DEAD-box_CS"/>
</dbReference>
<dbReference type="CDD" id="cd18787">
    <property type="entry name" value="SF2_C_DEAD"/>
    <property type="match status" value="1"/>
</dbReference>
<evidence type="ECO:0000256" key="4">
    <source>
        <dbReference type="ARBA" id="ARBA00022806"/>
    </source>
</evidence>
<evidence type="ECO:0000256" key="6">
    <source>
        <dbReference type="ARBA" id="ARBA00047984"/>
    </source>
</evidence>
<dbReference type="GO" id="GO:0003724">
    <property type="term" value="F:RNA helicase activity"/>
    <property type="evidence" value="ECO:0007669"/>
    <property type="project" value="UniProtKB-EC"/>
</dbReference>
<reference evidence="13 14" key="1">
    <citation type="journal article" date="2023" name="BMC Biol.">
        <title>The compact genome of the sponge Oopsacas minuta (Hexactinellida) is lacking key metazoan core genes.</title>
        <authorList>
            <person name="Santini S."/>
            <person name="Schenkelaars Q."/>
            <person name="Jourda C."/>
            <person name="Duchesne M."/>
            <person name="Belahbib H."/>
            <person name="Rocher C."/>
            <person name="Selva M."/>
            <person name="Riesgo A."/>
            <person name="Vervoort M."/>
            <person name="Leys S.P."/>
            <person name="Kodjabachian L."/>
            <person name="Le Bivic A."/>
            <person name="Borchiellini C."/>
            <person name="Claverie J.M."/>
            <person name="Renard E."/>
        </authorList>
    </citation>
    <scope>NUCLEOTIDE SEQUENCE [LARGE SCALE GENOMIC DNA]</scope>
    <source>
        <strain evidence="13">SPO-2</strain>
    </source>
</reference>
<feature type="compositionally biased region" description="Polar residues" evidence="9">
    <location>
        <begin position="556"/>
        <end position="568"/>
    </location>
</feature>
<keyword evidence="2 8" id="KW-0547">Nucleotide-binding</keyword>
<name>A0AAV7KI94_9METZ</name>
<evidence type="ECO:0000259" key="10">
    <source>
        <dbReference type="PROSITE" id="PS51192"/>
    </source>
</evidence>
<dbReference type="PROSITE" id="PS51195">
    <property type="entry name" value="Q_MOTIF"/>
    <property type="match status" value="1"/>
</dbReference>
<evidence type="ECO:0000256" key="7">
    <source>
        <dbReference type="PROSITE-ProRule" id="PRU00552"/>
    </source>
</evidence>
<dbReference type="Gene3D" id="3.40.50.300">
    <property type="entry name" value="P-loop containing nucleotide triphosphate hydrolases"/>
    <property type="match status" value="2"/>
</dbReference>
<evidence type="ECO:0000256" key="8">
    <source>
        <dbReference type="RuleBase" id="RU000492"/>
    </source>
</evidence>
<feature type="domain" description="DEAD-box RNA helicase Q" evidence="12">
    <location>
        <begin position="67"/>
        <end position="95"/>
    </location>
</feature>
<evidence type="ECO:0000256" key="1">
    <source>
        <dbReference type="ARBA" id="ARBA00012552"/>
    </source>
</evidence>
<dbReference type="InterPro" id="IPR014014">
    <property type="entry name" value="RNA_helicase_DEAD_Q_motif"/>
</dbReference>
<proteinExistence type="inferred from homology"/>
<dbReference type="SMART" id="SM00487">
    <property type="entry name" value="DEXDc"/>
    <property type="match status" value="1"/>
</dbReference>
<dbReference type="GO" id="GO:0016787">
    <property type="term" value="F:hydrolase activity"/>
    <property type="evidence" value="ECO:0007669"/>
    <property type="project" value="UniProtKB-KW"/>
</dbReference>
<evidence type="ECO:0000313" key="14">
    <source>
        <dbReference type="Proteomes" id="UP001165289"/>
    </source>
</evidence>
<keyword evidence="4 8" id="KW-0347">Helicase</keyword>